<accession>A0A4Y7TJV4</accession>
<dbReference type="InterPro" id="IPR027417">
    <property type="entry name" value="P-loop_NTPase"/>
</dbReference>
<dbReference type="InterPro" id="IPR007111">
    <property type="entry name" value="NACHT_NTPase"/>
</dbReference>
<reference evidence="3 4" key="1">
    <citation type="journal article" date="2019" name="Nat. Ecol. Evol.">
        <title>Megaphylogeny resolves global patterns of mushroom evolution.</title>
        <authorList>
            <person name="Varga T."/>
            <person name="Krizsan K."/>
            <person name="Foldi C."/>
            <person name="Dima B."/>
            <person name="Sanchez-Garcia M."/>
            <person name="Sanchez-Ramirez S."/>
            <person name="Szollosi G.J."/>
            <person name="Szarkandi J.G."/>
            <person name="Papp V."/>
            <person name="Albert L."/>
            <person name="Andreopoulos W."/>
            <person name="Angelini C."/>
            <person name="Antonin V."/>
            <person name="Barry K.W."/>
            <person name="Bougher N.L."/>
            <person name="Buchanan P."/>
            <person name="Buyck B."/>
            <person name="Bense V."/>
            <person name="Catcheside P."/>
            <person name="Chovatia M."/>
            <person name="Cooper J."/>
            <person name="Damon W."/>
            <person name="Desjardin D."/>
            <person name="Finy P."/>
            <person name="Geml J."/>
            <person name="Haridas S."/>
            <person name="Hughes K."/>
            <person name="Justo A."/>
            <person name="Karasinski D."/>
            <person name="Kautmanova I."/>
            <person name="Kiss B."/>
            <person name="Kocsube S."/>
            <person name="Kotiranta H."/>
            <person name="LaButti K.M."/>
            <person name="Lechner B.E."/>
            <person name="Liimatainen K."/>
            <person name="Lipzen A."/>
            <person name="Lukacs Z."/>
            <person name="Mihaltcheva S."/>
            <person name="Morgado L.N."/>
            <person name="Niskanen T."/>
            <person name="Noordeloos M.E."/>
            <person name="Ohm R.A."/>
            <person name="Ortiz-Santana B."/>
            <person name="Ovrebo C."/>
            <person name="Racz N."/>
            <person name="Riley R."/>
            <person name="Savchenko A."/>
            <person name="Shiryaev A."/>
            <person name="Soop K."/>
            <person name="Spirin V."/>
            <person name="Szebenyi C."/>
            <person name="Tomsovsky M."/>
            <person name="Tulloss R.E."/>
            <person name="Uehling J."/>
            <person name="Grigoriev I.V."/>
            <person name="Vagvolgyi C."/>
            <person name="Papp T."/>
            <person name="Martin F.M."/>
            <person name="Miettinen O."/>
            <person name="Hibbett D.S."/>
            <person name="Nagy L.G."/>
        </authorList>
    </citation>
    <scope>NUCLEOTIDE SEQUENCE [LARGE SCALE GENOMIC DNA]</scope>
    <source>
        <strain evidence="3 4">FP101781</strain>
    </source>
</reference>
<organism evidence="3 4">
    <name type="scientific">Coprinellus micaceus</name>
    <name type="common">Glistening ink-cap mushroom</name>
    <name type="synonym">Coprinus micaceus</name>
    <dbReference type="NCBI Taxonomy" id="71717"/>
    <lineage>
        <taxon>Eukaryota</taxon>
        <taxon>Fungi</taxon>
        <taxon>Dikarya</taxon>
        <taxon>Basidiomycota</taxon>
        <taxon>Agaricomycotina</taxon>
        <taxon>Agaricomycetes</taxon>
        <taxon>Agaricomycetidae</taxon>
        <taxon>Agaricales</taxon>
        <taxon>Agaricineae</taxon>
        <taxon>Psathyrellaceae</taxon>
        <taxon>Coprinellus</taxon>
    </lineage>
</organism>
<dbReference type="PROSITE" id="PS50837">
    <property type="entry name" value="NACHT"/>
    <property type="match status" value="1"/>
</dbReference>
<dbReference type="Pfam" id="PF24883">
    <property type="entry name" value="NPHP3_N"/>
    <property type="match status" value="1"/>
</dbReference>
<evidence type="ECO:0000313" key="4">
    <source>
        <dbReference type="Proteomes" id="UP000298030"/>
    </source>
</evidence>
<dbReference type="Proteomes" id="UP000298030">
    <property type="component" value="Unassembled WGS sequence"/>
</dbReference>
<protein>
    <recommendedName>
        <fullName evidence="2">NACHT domain-containing protein</fullName>
    </recommendedName>
</protein>
<dbReference type="EMBL" id="QPFP01000009">
    <property type="protein sequence ID" value="TEB34440.1"/>
    <property type="molecule type" value="Genomic_DNA"/>
</dbReference>
<keyword evidence="4" id="KW-1185">Reference proteome</keyword>
<dbReference type="STRING" id="71717.A0A4Y7TJV4"/>
<keyword evidence="1" id="KW-0677">Repeat</keyword>
<feature type="domain" description="NACHT" evidence="2">
    <location>
        <begin position="9"/>
        <end position="179"/>
    </location>
</feature>
<gene>
    <name evidence="3" type="ORF">FA13DRAFT_1481436</name>
</gene>
<sequence length="557" mass="62892">MRHGAQPQRLLWLSGPAGAGKTAIMGTIADECQRRGQLAGSFFFSVSSASPDRRSKRYFVTTLAYQLQQDGTLKEATSSMLASIINDPVIFQKSLKEQVEVLILNPLRVSRGSYDVTKIPRAILIDGLDECDESLEPTGPDQPVARRTREDNQTEILTVLLQALDDPAFPFQIVLASRPEPWIRRFFDSPSTAGRAAEIFLDNNYNPDKDIALFLRSKFAELRRRYNLPQTWPGEGVIMKLVENASGQFIYAATVMRFLKTPSDTPQVQLDIVLSLRPQDLESPFGPLDALYTRALLSSAKPRLAFIWLRAHQVMTYVPGVELPAWLFNSLCESSSGEAQLVLGSLPSLVQISDPTNAGDYASYTFYHKSFLDYLGDSTRCQSFPELGEEDIKRWISDRFGQILIRGGPEVYNDWESIPDFKEEFFALWFRLAAGNSSPLAWISDHILSQADHTTWIAVSCGLRDRDVGPAFRRDIFVLVHKNCRRYAPCRPACKAWRGAIFGILDKPPVDTSGCVWDRETLVKDRFCFQRIPSRPMLRERRILSTEAVHNYTGHLV</sequence>
<name>A0A4Y7TJV4_COPMI</name>
<dbReference type="SUPFAM" id="SSF52540">
    <property type="entry name" value="P-loop containing nucleoside triphosphate hydrolases"/>
    <property type="match status" value="1"/>
</dbReference>
<dbReference type="Gene3D" id="3.40.50.300">
    <property type="entry name" value="P-loop containing nucleotide triphosphate hydrolases"/>
    <property type="match status" value="1"/>
</dbReference>
<dbReference type="InterPro" id="IPR056884">
    <property type="entry name" value="NPHP3-like_N"/>
</dbReference>
<evidence type="ECO:0000256" key="1">
    <source>
        <dbReference type="ARBA" id="ARBA00022737"/>
    </source>
</evidence>
<dbReference type="PANTHER" id="PTHR10039">
    <property type="entry name" value="AMELOGENIN"/>
    <property type="match status" value="1"/>
</dbReference>
<comment type="caution">
    <text evidence="3">The sequence shown here is derived from an EMBL/GenBank/DDBJ whole genome shotgun (WGS) entry which is preliminary data.</text>
</comment>
<evidence type="ECO:0000313" key="3">
    <source>
        <dbReference type="EMBL" id="TEB34440.1"/>
    </source>
</evidence>
<dbReference type="OrthoDB" id="163438at2759"/>
<dbReference type="AlphaFoldDB" id="A0A4Y7TJV4"/>
<evidence type="ECO:0000259" key="2">
    <source>
        <dbReference type="PROSITE" id="PS50837"/>
    </source>
</evidence>
<proteinExistence type="predicted"/>